<sequence>MSKHCSERKERKGKKKRQTKKNTPRKDEAMLDSRPSDETEPLTHRHLVKKGKAVALRQLDLVTQRNEYLRQQQQETPSQAPKTQTEEMIRSGASKMESIGDDGSIICNQLALQPRYRGKTPSCLGQTPYRKLSFVKVLHAKAAKKTRTNGHECINT</sequence>
<organism evidence="2 3">
    <name type="scientific">Coniella lustricola</name>
    <dbReference type="NCBI Taxonomy" id="2025994"/>
    <lineage>
        <taxon>Eukaryota</taxon>
        <taxon>Fungi</taxon>
        <taxon>Dikarya</taxon>
        <taxon>Ascomycota</taxon>
        <taxon>Pezizomycotina</taxon>
        <taxon>Sordariomycetes</taxon>
        <taxon>Sordariomycetidae</taxon>
        <taxon>Diaporthales</taxon>
        <taxon>Schizoparmaceae</taxon>
        <taxon>Coniella</taxon>
    </lineage>
</organism>
<feature type="region of interest" description="Disordered" evidence="1">
    <location>
        <begin position="67"/>
        <end position="88"/>
    </location>
</feature>
<gene>
    <name evidence="2" type="ORF">BD289DRAFT_229573</name>
</gene>
<accession>A0A2T2ZRT7</accession>
<feature type="compositionally biased region" description="Basic residues" evidence="1">
    <location>
        <begin position="11"/>
        <end position="23"/>
    </location>
</feature>
<feature type="compositionally biased region" description="Basic and acidic residues" evidence="1">
    <location>
        <begin position="24"/>
        <end position="43"/>
    </location>
</feature>
<proteinExistence type="predicted"/>
<evidence type="ECO:0000313" key="2">
    <source>
        <dbReference type="EMBL" id="PSR74064.1"/>
    </source>
</evidence>
<dbReference type="AlphaFoldDB" id="A0A2T2ZRT7"/>
<evidence type="ECO:0000256" key="1">
    <source>
        <dbReference type="SAM" id="MobiDB-lite"/>
    </source>
</evidence>
<keyword evidence="3" id="KW-1185">Reference proteome</keyword>
<feature type="region of interest" description="Disordered" evidence="1">
    <location>
        <begin position="1"/>
        <end position="49"/>
    </location>
</feature>
<dbReference type="InParanoid" id="A0A2T2ZRT7"/>
<protein>
    <submittedName>
        <fullName evidence="2">Uncharacterized protein</fullName>
    </submittedName>
</protein>
<reference evidence="2 3" key="1">
    <citation type="journal article" date="2018" name="Mycol. Prog.">
        <title>Coniella lustricola, a new species from submerged detritus.</title>
        <authorList>
            <person name="Raudabaugh D.B."/>
            <person name="Iturriaga T."/>
            <person name="Carver A."/>
            <person name="Mondo S."/>
            <person name="Pangilinan J."/>
            <person name="Lipzen A."/>
            <person name="He G."/>
            <person name="Amirebrahimi M."/>
            <person name="Grigoriev I.V."/>
            <person name="Miller A.N."/>
        </authorList>
    </citation>
    <scope>NUCLEOTIDE SEQUENCE [LARGE SCALE GENOMIC DNA]</scope>
    <source>
        <strain evidence="2 3">B22-T-1</strain>
    </source>
</reference>
<evidence type="ECO:0000313" key="3">
    <source>
        <dbReference type="Proteomes" id="UP000241462"/>
    </source>
</evidence>
<feature type="compositionally biased region" description="Polar residues" evidence="1">
    <location>
        <begin position="67"/>
        <end position="83"/>
    </location>
</feature>
<dbReference type="Proteomes" id="UP000241462">
    <property type="component" value="Unassembled WGS sequence"/>
</dbReference>
<dbReference type="EMBL" id="KZ678912">
    <property type="protein sequence ID" value="PSR74064.1"/>
    <property type="molecule type" value="Genomic_DNA"/>
</dbReference>
<name>A0A2T2ZRT7_9PEZI</name>
<feature type="compositionally biased region" description="Basic and acidic residues" evidence="1">
    <location>
        <begin position="1"/>
        <end position="10"/>
    </location>
</feature>